<dbReference type="GO" id="GO:0008240">
    <property type="term" value="F:tripeptidyl-peptidase activity"/>
    <property type="evidence" value="ECO:0007669"/>
    <property type="project" value="TreeGrafter"/>
</dbReference>
<dbReference type="PROSITE" id="PS51766">
    <property type="entry name" value="DOCKERIN"/>
    <property type="match status" value="1"/>
</dbReference>
<feature type="region of interest" description="Disordered" evidence="2">
    <location>
        <begin position="1194"/>
        <end position="1234"/>
    </location>
</feature>
<keyword evidence="1" id="KW-0732">Signal</keyword>
<protein>
    <recommendedName>
        <fullName evidence="7">Peptidase S53 domain-containing protein</fullName>
    </recommendedName>
</protein>
<dbReference type="SUPFAM" id="SSF52743">
    <property type="entry name" value="Subtilisin-like"/>
    <property type="match status" value="1"/>
</dbReference>
<evidence type="ECO:0000313" key="5">
    <source>
        <dbReference type="EMBL" id="QVL34199.1"/>
    </source>
</evidence>
<dbReference type="InterPro" id="IPR030400">
    <property type="entry name" value="Sedolisin_dom"/>
</dbReference>
<dbReference type="InterPro" id="IPR013425">
    <property type="entry name" value="Autotrns_rpt"/>
</dbReference>
<dbReference type="CDD" id="cd04056">
    <property type="entry name" value="Peptidases_S53"/>
    <property type="match status" value="1"/>
</dbReference>
<dbReference type="SUPFAM" id="SSF63446">
    <property type="entry name" value="Type I dockerin domain"/>
    <property type="match status" value="1"/>
</dbReference>
<dbReference type="Gene3D" id="3.40.50.200">
    <property type="entry name" value="Peptidase S8/S53 domain"/>
    <property type="match status" value="1"/>
</dbReference>
<dbReference type="InterPro" id="IPR018247">
    <property type="entry name" value="EF_Hand_1_Ca_BS"/>
</dbReference>
<dbReference type="InterPro" id="IPR036439">
    <property type="entry name" value="Dockerin_dom_sf"/>
</dbReference>
<keyword evidence="6" id="KW-1185">Reference proteome</keyword>
<reference evidence="5" key="1">
    <citation type="submission" date="2021-05" db="EMBL/GenBank/DDBJ databases">
        <title>Complete genome sequence of the cellulolytic planctomycete Telmatocola sphagniphila SP2T and characterization of the first cellulase from planctomycetes.</title>
        <authorList>
            <person name="Rakitin A.L."/>
            <person name="Beletsky A.V."/>
            <person name="Naumoff D.G."/>
            <person name="Kulichevskaya I.S."/>
            <person name="Mardanov A.V."/>
            <person name="Ravin N.V."/>
            <person name="Dedysh S.N."/>
        </authorList>
    </citation>
    <scope>NUCLEOTIDE SEQUENCE</scope>
    <source>
        <strain evidence="5">SP2T</strain>
    </source>
</reference>
<dbReference type="PROSITE" id="PS51695">
    <property type="entry name" value="SEDOLISIN"/>
    <property type="match status" value="1"/>
</dbReference>
<evidence type="ECO:0000259" key="4">
    <source>
        <dbReference type="PROSITE" id="PS51766"/>
    </source>
</evidence>
<dbReference type="NCBIfam" id="TIGR02601">
    <property type="entry name" value="autotrns_rpt"/>
    <property type="match status" value="1"/>
</dbReference>
<evidence type="ECO:0000256" key="2">
    <source>
        <dbReference type="SAM" id="MobiDB-lite"/>
    </source>
</evidence>
<dbReference type="GO" id="GO:0000272">
    <property type="term" value="P:polysaccharide catabolic process"/>
    <property type="evidence" value="ECO:0007669"/>
    <property type="project" value="InterPro"/>
</dbReference>
<dbReference type="GO" id="GO:0004252">
    <property type="term" value="F:serine-type endopeptidase activity"/>
    <property type="evidence" value="ECO:0007669"/>
    <property type="project" value="InterPro"/>
</dbReference>
<dbReference type="Gene3D" id="1.10.1330.10">
    <property type="entry name" value="Dockerin domain"/>
    <property type="match status" value="1"/>
</dbReference>
<dbReference type="Proteomes" id="UP000676194">
    <property type="component" value="Chromosome"/>
</dbReference>
<feature type="domain" description="Peptidase S53" evidence="3">
    <location>
        <begin position="38"/>
        <end position="399"/>
    </location>
</feature>
<evidence type="ECO:0000256" key="1">
    <source>
        <dbReference type="ARBA" id="ARBA00022729"/>
    </source>
</evidence>
<evidence type="ECO:0000313" key="6">
    <source>
        <dbReference type="Proteomes" id="UP000676194"/>
    </source>
</evidence>
<gene>
    <name evidence="5" type="ORF">KIH39_09915</name>
</gene>
<dbReference type="KEGG" id="tsph:KIH39_09915"/>
<dbReference type="PANTHER" id="PTHR14218:SF15">
    <property type="entry name" value="TRIPEPTIDYL-PEPTIDASE 1"/>
    <property type="match status" value="1"/>
</dbReference>
<dbReference type="GO" id="GO:0006508">
    <property type="term" value="P:proteolysis"/>
    <property type="evidence" value="ECO:0007669"/>
    <property type="project" value="InterPro"/>
</dbReference>
<dbReference type="InterPro" id="IPR016134">
    <property type="entry name" value="Dockerin_dom"/>
</dbReference>
<dbReference type="GO" id="GO:0004553">
    <property type="term" value="F:hydrolase activity, hydrolyzing O-glycosyl compounds"/>
    <property type="evidence" value="ECO:0007669"/>
    <property type="project" value="InterPro"/>
</dbReference>
<dbReference type="EMBL" id="CP074694">
    <property type="protein sequence ID" value="QVL34199.1"/>
    <property type="molecule type" value="Genomic_DNA"/>
</dbReference>
<feature type="compositionally biased region" description="Low complexity" evidence="2">
    <location>
        <begin position="1216"/>
        <end position="1230"/>
    </location>
</feature>
<feature type="domain" description="Dockerin" evidence="4">
    <location>
        <begin position="1092"/>
        <end position="1159"/>
    </location>
</feature>
<accession>A0A8E6BA50</accession>
<dbReference type="PROSITE" id="PS00018">
    <property type="entry name" value="EF_HAND_1"/>
    <property type="match status" value="1"/>
</dbReference>
<organism evidence="5 6">
    <name type="scientific">Telmatocola sphagniphila</name>
    <dbReference type="NCBI Taxonomy" id="1123043"/>
    <lineage>
        <taxon>Bacteria</taxon>
        <taxon>Pseudomonadati</taxon>
        <taxon>Planctomycetota</taxon>
        <taxon>Planctomycetia</taxon>
        <taxon>Gemmatales</taxon>
        <taxon>Gemmataceae</taxon>
    </lineage>
</organism>
<name>A0A8E6BA50_9BACT</name>
<dbReference type="PANTHER" id="PTHR14218">
    <property type="entry name" value="PROTEASE S8 TRIPEPTIDYL PEPTIDASE I CLN2"/>
    <property type="match status" value="1"/>
</dbReference>
<sequence length="1363" mass="137527">MKHNLTSAWKFRTSPRIQSNRKTKLSLLSLEERIVPTYFTPAQIRHAYGFDYTAYGSIVGDGSGQTIAIVDAYDDPKMLSSTDPNFATSDLAIFDAHFGIPDPPSFKKVSQTGGSTSSITPDTGWASEISLDVEWTHALAPKANIVLVEASAPDINLFEAVQYAASIPGVCDVSMSWGGSEDTTTPLNNNFDYYANSTYFVTPTGHQGVTFLQSTGDSGSPGNEKFSNVVEVGGTSLTLNNDNTWSNETAWSGSGGGTSAIFTEPSWQQGFQNTGYRTVPDVSFDADPNTGVVLYDSYGYSGYVVFGGTSLSCPCWAAIIAISDQFRVANGETTLDGPSQTLPAIYDVSSTGIYGLSSYDFHDVISGSNGGFSAGPGYDEVTGRGSPFVNLLTNDLAGVSGNLQYDCPDVATNNISVQVNGSYIEIWDNGSLVEGKAIATTSEVIIDGAASTTNNVVLQSAFTALGIKVDFVGGSEGSSGDLNTLQIDGASSTTSYLLSSGSCTINGTTVFSYTGLNSLTVDANVTGATNPNTITVDFTSGNPIPAGGLTIQDGNLAGDNIVLQNGTMTTSTYNFTDASDGTISLLPTGASSASTIAYQGISALTSLLTTTNALFDYNQTSQSITIAADTGNTTLTAITSTAGASLNILNPLGTFQVFGDDPGTGTDVISLNGYGSGGSNAFTAALTINAGTGNDTIKVNAPLALGSTTSTGNIALTAKTIDLNSSLNASLGSTSGTITLTGAVFLTGSTAITYGGTNSLVFTGPINLGNFTLTLTDLLATNTESISSSISGNGGIITAGPGILTLSGTDSFSGSVSVNAGTLIVTGTLSGGGTITVAAGGLLEGTGTISGPVSVSGGLTPGTSTPGAISVGNLSFGSGGNFTSELLGTTVGGSSGYNQVVVNGTVNLTGANLLLASISSTLAVGNSFTILSNGGTGSITGTFNGLPQGAVITTNLQSFQISYTGGTNGKSVTLTVIAPTVISSSINGGAIQRSRVTQISLTFSETITIGSNAFSMTNGSATITSASGGGILVNQTTSNGTTIVTLTFDSSNSNIQYGSLSDGYWTLTVNASAISGSKTGFAMGSNYTQKGIIRLFGDITGDGAVDSNDLTYFGEAYGSSSGNSSYISALDFNQDGSIDSNDLTQFGTRYGSSISGPYTPNFAGSGSAGNITAVYSPGTIIVYPGAGGNFSSGGGSGGGGGSSSPDLVTPGGTGSSGSSSGNATDSSTSSITPLMSGMALTSNQEIQTTPILVDSRLVMRSRSSGTARSSNTPAVSSNDLNQNSFLPLLSSTSSQSVSPAASTLATATTPASNPISSEISPSIIVNGTNVAISNTSDRVVVNSSAASSEADLFAGIDFNGIRI</sequence>
<dbReference type="RefSeq" id="WP_213499171.1">
    <property type="nucleotide sequence ID" value="NZ_CP074694.1"/>
</dbReference>
<dbReference type="Pfam" id="PF00404">
    <property type="entry name" value="Dockerin_1"/>
    <property type="match status" value="1"/>
</dbReference>
<dbReference type="InterPro" id="IPR002105">
    <property type="entry name" value="Dockerin_1_rpt"/>
</dbReference>
<proteinExistence type="predicted"/>
<evidence type="ECO:0000259" key="3">
    <source>
        <dbReference type="PROSITE" id="PS51695"/>
    </source>
</evidence>
<evidence type="ECO:0008006" key="7">
    <source>
        <dbReference type="Google" id="ProtNLM"/>
    </source>
</evidence>
<dbReference type="InterPro" id="IPR036852">
    <property type="entry name" value="Peptidase_S8/S53_dom_sf"/>
</dbReference>
<dbReference type="InterPro" id="IPR050819">
    <property type="entry name" value="Tripeptidyl-peptidase_I"/>
</dbReference>
<feature type="region of interest" description="Disordered" evidence="2">
    <location>
        <begin position="1262"/>
        <end position="1282"/>
    </location>
</feature>